<dbReference type="Gene3D" id="2.40.160.50">
    <property type="entry name" value="membrane protein fhac: a member of the omp85/tpsb transporter family"/>
    <property type="match status" value="1"/>
</dbReference>
<accession>A0A2D0NFI9</accession>
<keyword evidence="2" id="KW-0732">Signal</keyword>
<evidence type="ECO:0000256" key="1">
    <source>
        <dbReference type="SAM" id="MobiDB-lite"/>
    </source>
</evidence>
<dbReference type="AlphaFoldDB" id="A0A2D0NFI9"/>
<evidence type="ECO:0000256" key="2">
    <source>
        <dbReference type="SAM" id="SignalP"/>
    </source>
</evidence>
<feature type="region of interest" description="Disordered" evidence="1">
    <location>
        <begin position="647"/>
        <end position="746"/>
    </location>
</feature>
<dbReference type="PANTHER" id="PTHR36842:SF1">
    <property type="entry name" value="PROTEIN TOLB"/>
    <property type="match status" value="1"/>
</dbReference>
<comment type="caution">
    <text evidence="3">The sequence shown here is derived from an EMBL/GenBank/DDBJ whole genome shotgun (WGS) entry which is preliminary data.</text>
</comment>
<reference evidence="3 4" key="1">
    <citation type="submission" date="2017-10" db="EMBL/GenBank/DDBJ databases">
        <title>The draft genome sequence of Lewinella nigricans NBRC 102662.</title>
        <authorList>
            <person name="Wang K."/>
        </authorList>
    </citation>
    <scope>NUCLEOTIDE SEQUENCE [LARGE SCALE GENOMIC DNA]</scope>
    <source>
        <strain evidence="3 4">NBRC 102662</strain>
    </source>
</reference>
<sequence length="1195" mass="137643">MQKFIYAIIITCLCLTTQHTNAQGTQTKFGKNRVQYHRDFDEWMQYESDNFITYWYGEGRNVGQFTVQMAEEDFEYIQTILEHRINERLQIIVYTDLTDLKQSNIGSEEAFTNTGGQTKIVGNKIFVSFNGSHYDLRREIREGIASVYLESMLFGSNIQEIVQNAVMMNLPDWFKEGLVSYIGESWNTELDNKLRDYILSEDFKDFEDLAEDDPQLAGHALWYFIGENFGTSTVSNLLYLTRINRSVESGFLYVLGSPYEMVLTSWTNYFKERYKGDDQRHDDPTRTQLKIKNKRKLPISELKVSPNGQQVVYATNEIGKYKVYLHDLGTGDRKVIHKGGFRNAFQETDYNYPLLAWSPSGTEFSILYERRDVIKLMTYDIFTKKKKTLDLAPEYQRVYSMDYINPISLVFSAGVRGFSDIFIYYTNTRQTQRITQDHWDDLDATFMRIDGRKAIVFASNRQDTLLATERLDSILPTNKFDLFYYDLEDREQELVRITNTPWADERQPVAIDSFHFAYLSDRNGIYNREKGYLEDYIHHYDRIITLTDGEEIIMDADSSMEKLDSAILAMVDTSIVVPIIKKRAITYPTSNYKRNVVEQNSSPRANRLVEMFYQNDQYEVFFGGMPSDSLTDLPPTVFRATRLRRSTGLSGRSRPAIPNRPLENVVPVQEDEVDPAKDPAVPITEPPLIAEPQRQDTPPDTAKIDVDNYLFQSEFDDEPQRKEKPVVTEQPAPVRETPPANPNPDLETIRVRPGQAAGRPVPTEVPTQSGQPVEEVFRFRPGRITPYRLQFRTDYVTTQMDNSLLFEGLDSYASNTDGYNYPPPGILLKANFKDLFEDHEFEGGVRIPTTFNGTEYFMTYSNKKKRLDKTFAVYRRNQRFTEESNTFVPNRRETNVLLGQFGVRYPLDIFRSLRATATLRRDRTMLLATDVQSLNAPVIREQRAGIKLEYVFDNTLDVSLNIKNGTRYKVFAEVVKKFSLDVTEGFKLDLAEGFMTVLGFDARHYQRLDRRSIIALRAAGASSFGSERNIYFLGAVDNWLFPMFNNDIPQPSSAAGIAYQTLASNLRGFDYNIRNGTTYLLANAELRVPIFQYLSKNIRSSFFRNFQVVGFFDVGSAWTGPSPYSDDNPLNTTVFAGGDNIQVKVTYFRDPIVAGYGAGVRSMLFGYFIRLDYAWGIETRQVQDPKLYISLGTDF</sequence>
<protein>
    <recommendedName>
        <fullName evidence="5">Translocation protein TolB</fullName>
    </recommendedName>
</protein>
<name>A0A2D0NFI9_FLAN2</name>
<proteinExistence type="predicted"/>
<dbReference type="RefSeq" id="WP_099149184.1">
    <property type="nucleotide sequence ID" value="NZ_PDUD01000010.1"/>
</dbReference>
<dbReference type="InterPro" id="IPR011042">
    <property type="entry name" value="6-blade_b-propeller_TolB-like"/>
</dbReference>
<dbReference type="SUPFAM" id="SSF82171">
    <property type="entry name" value="DPP6 N-terminal domain-like"/>
    <property type="match status" value="1"/>
</dbReference>
<evidence type="ECO:0008006" key="5">
    <source>
        <dbReference type="Google" id="ProtNLM"/>
    </source>
</evidence>
<dbReference type="OrthoDB" id="9760276at2"/>
<evidence type="ECO:0000313" key="4">
    <source>
        <dbReference type="Proteomes" id="UP000223913"/>
    </source>
</evidence>
<gene>
    <name evidence="3" type="ORF">CRP01_06395</name>
</gene>
<dbReference type="Gene3D" id="2.120.10.30">
    <property type="entry name" value="TolB, C-terminal domain"/>
    <property type="match status" value="1"/>
</dbReference>
<feature type="chain" id="PRO_5012994220" description="Translocation protein TolB" evidence="2">
    <location>
        <begin position="23"/>
        <end position="1195"/>
    </location>
</feature>
<dbReference type="Proteomes" id="UP000223913">
    <property type="component" value="Unassembled WGS sequence"/>
</dbReference>
<organism evidence="3 4">
    <name type="scientific">Flavilitoribacter nigricans (strain ATCC 23147 / DSM 23189 / NBRC 102662 / NCIMB 1420 / SS-2)</name>
    <name type="common">Lewinella nigricans</name>
    <dbReference type="NCBI Taxonomy" id="1122177"/>
    <lineage>
        <taxon>Bacteria</taxon>
        <taxon>Pseudomonadati</taxon>
        <taxon>Bacteroidota</taxon>
        <taxon>Saprospiria</taxon>
        <taxon>Saprospirales</taxon>
        <taxon>Lewinellaceae</taxon>
        <taxon>Flavilitoribacter</taxon>
    </lineage>
</organism>
<dbReference type="EMBL" id="PDUD01000010">
    <property type="protein sequence ID" value="PHN07255.1"/>
    <property type="molecule type" value="Genomic_DNA"/>
</dbReference>
<keyword evidence="4" id="KW-1185">Reference proteome</keyword>
<evidence type="ECO:0000313" key="3">
    <source>
        <dbReference type="EMBL" id="PHN07255.1"/>
    </source>
</evidence>
<feature type="signal peptide" evidence="2">
    <location>
        <begin position="1"/>
        <end position="22"/>
    </location>
</feature>
<dbReference type="PANTHER" id="PTHR36842">
    <property type="entry name" value="PROTEIN TOLB HOMOLOG"/>
    <property type="match status" value="1"/>
</dbReference>